<sequence length="341" mass="39137">MKSKSPYYITVRWSSLCQVVSWYFNDREKVKAFLAEKEVVWAPSEQWWLTLLMLHKMLDLFWSTSASLQASNLTLRQQTSNLSSLVTELKTTIGATHETNTSPDPTSDALVEEEHNSSLLIRYGPFTLLRDQAERHIKGTNLLTMSMANRLPADDLEEVTRDVFRVYVQAMYSVAAIVAERDARNREKTDVAPPVLPFEIAGLSTIEFMELLFEHEERLRHSFPGIVVKEIISKEFEQLVRLISRDSNLKAALTKGSEDFDFGKAWRPLGNCFPYMLRFPTGLASVMPRTSTVEADFSTINYKKDDHRSALTSFSLEGILHSRQLEKLRQTFNEMALQERN</sequence>
<organism evidence="1 2">
    <name type="scientific">Sphagnum jensenii</name>
    <dbReference type="NCBI Taxonomy" id="128206"/>
    <lineage>
        <taxon>Eukaryota</taxon>
        <taxon>Viridiplantae</taxon>
        <taxon>Streptophyta</taxon>
        <taxon>Embryophyta</taxon>
        <taxon>Bryophyta</taxon>
        <taxon>Sphagnophytina</taxon>
        <taxon>Sphagnopsida</taxon>
        <taxon>Sphagnales</taxon>
        <taxon>Sphagnaceae</taxon>
        <taxon>Sphagnum</taxon>
    </lineage>
</organism>
<keyword evidence="2" id="KW-1185">Reference proteome</keyword>
<evidence type="ECO:0000313" key="1">
    <source>
        <dbReference type="EMBL" id="CAK9868726.1"/>
    </source>
</evidence>
<proteinExistence type="predicted"/>
<evidence type="ECO:0000313" key="2">
    <source>
        <dbReference type="Proteomes" id="UP001497522"/>
    </source>
</evidence>
<dbReference type="InterPro" id="IPR012337">
    <property type="entry name" value="RNaseH-like_sf"/>
</dbReference>
<accession>A0ABP1B1G3</accession>
<dbReference type="EMBL" id="OZ023719">
    <property type="protein sequence ID" value="CAK9868726.1"/>
    <property type="molecule type" value="Genomic_DNA"/>
</dbReference>
<evidence type="ECO:0008006" key="3">
    <source>
        <dbReference type="Google" id="ProtNLM"/>
    </source>
</evidence>
<dbReference type="PANTHER" id="PTHR37067:SF3">
    <property type="entry name" value="PX DOMAIN-CONTAINING PROTEIN"/>
    <property type="match status" value="1"/>
</dbReference>
<reference evidence="1" key="1">
    <citation type="submission" date="2024-03" db="EMBL/GenBank/DDBJ databases">
        <authorList>
            <consortium name="ELIXIR-Norway"/>
            <consortium name="Elixir Norway"/>
        </authorList>
    </citation>
    <scope>NUCLEOTIDE SEQUENCE</scope>
</reference>
<dbReference type="SUPFAM" id="SSF53098">
    <property type="entry name" value="Ribonuclease H-like"/>
    <property type="match status" value="1"/>
</dbReference>
<name>A0ABP1B1G3_9BRYO</name>
<protein>
    <recommendedName>
        <fullName evidence="3">HAT C-terminal dimerisation domain-containing protein</fullName>
    </recommendedName>
</protein>
<gene>
    <name evidence="1" type="ORF">CSSPJE1EN2_LOCUS11685</name>
</gene>
<dbReference type="PANTHER" id="PTHR37067">
    <property type="entry name" value="PX DOMAIN-CONTAINING PROTEIN"/>
    <property type="match status" value="1"/>
</dbReference>
<dbReference type="Proteomes" id="UP001497522">
    <property type="component" value="Chromosome 18"/>
</dbReference>